<accession>A0A7Z0CIR3</accession>
<dbReference type="RefSeq" id="WP_218856028.1">
    <property type="nucleotide sequence ID" value="NZ_BBRC01000002.1"/>
</dbReference>
<dbReference type="GO" id="GO:0006508">
    <property type="term" value="P:proteolysis"/>
    <property type="evidence" value="ECO:0007669"/>
    <property type="project" value="InterPro"/>
</dbReference>
<evidence type="ECO:0000256" key="2">
    <source>
        <dbReference type="SAM" id="Phobius"/>
    </source>
</evidence>
<protein>
    <recommendedName>
        <fullName evidence="3">D-alanyl-D-alanine carboxypeptidase-like core domain-containing protein</fullName>
    </recommendedName>
</protein>
<keyword evidence="5" id="KW-1185">Reference proteome</keyword>
<keyword evidence="2" id="KW-0472">Membrane</keyword>
<dbReference type="Gene3D" id="3.30.1380.10">
    <property type="match status" value="1"/>
</dbReference>
<feature type="region of interest" description="Disordered" evidence="1">
    <location>
        <begin position="310"/>
        <end position="355"/>
    </location>
</feature>
<dbReference type="InterPro" id="IPR003709">
    <property type="entry name" value="VanY-like_core_dom"/>
</dbReference>
<name>A0A7Z0CIR3_9MICO</name>
<reference evidence="4 5" key="1">
    <citation type="submission" date="2020-07" db="EMBL/GenBank/DDBJ databases">
        <title>Sequencing the genomes of 1000 actinobacteria strains.</title>
        <authorList>
            <person name="Klenk H.-P."/>
        </authorList>
    </citation>
    <scope>NUCLEOTIDE SEQUENCE [LARGE SCALE GENOMIC DNA]</scope>
    <source>
        <strain evidence="4 5">DSM 19970</strain>
    </source>
</reference>
<feature type="domain" description="D-alanyl-D-alanine carboxypeptidase-like core" evidence="3">
    <location>
        <begin position="179"/>
        <end position="285"/>
    </location>
</feature>
<dbReference type="PANTHER" id="PTHR34385">
    <property type="entry name" value="D-ALANYL-D-ALANINE CARBOXYPEPTIDASE"/>
    <property type="match status" value="1"/>
</dbReference>
<keyword evidence="2" id="KW-0812">Transmembrane</keyword>
<organism evidence="4 5">
    <name type="scientific">Demequina lutea</name>
    <dbReference type="NCBI Taxonomy" id="431489"/>
    <lineage>
        <taxon>Bacteria</taxon>
        <taxon>Bacillati</taxon>
        <taxon>Actinomycetota</taxon>
        <taxon>Actinomycetes</taxon>
        <taxon>Micrococcales</taxon>
        <taxon>Demequinaceae</taxon>
        <taxon>Demequina</taxon>
    </lineage>
</organism>
<feature type="transmembrane region" description="Helical" evidence="2">
    <location>
        <begin position="63"/>
        <end position="83"/>
    </location>
</feature>
<sequence length="355" mass="37158">MSTDSLSLFVGNTAVTGVIPAGPYRPIAQPVAATRRFAASRRIKRLTETREIRVRTTHKRRKFVARGGVLAGFGLAMVVYPIMGNVVEYHRNAAEAVPGVVLGQNPTTGRALLGDGPVLIPTVLALPTIDEKSKLAAMADTAYIGSSLLPNCALPVSFDGEVNGELGLDQLCLLPDGKNYLRADAAQNFAQMNAQFKAAFGRDICLLQGYRTYAQQVQMKATRGYLAASPGTSMHGFGVAFDLCGGDDHGAPDAWLKQNAATYGFDHPDWAVFRTYEPWHWEYKPATDAIYASRGITGVADGGTTAIAPAPATTAPATTAPATTAPASPAPVAKAPATTAPASPAPAATKPAPAP</sequence>
<dbReference type="InterPro" id="IPR009045">
    <property type="entry name" value="Zn_M74/Hedgehog-like"/>
</dbReference>
<dbReference type="AlphaFoldDB" id="A0A7Z0CIR3"/>
<evidence type="ECO:0000313" key="4">
    <source>
        <dbReference type="EMBL" id="NYI42209.1"/>
    </source>
</evidence>
<dbReference type="PANTHER" id="PTHR34385:SF1">
    <property type="entry name" value="PEPTIDOGLYCAN L-ALANYL-D-GLUTAMATE ENDOPEPTIDASE CWLK"/>
    <property type="match status" value="1"/>
</dbReference>
<comment type="caution">
    <text evidence="4">The sequence shown here is derived from an EMBL/GenBank/DDBJ whole genome shotgun (WGS) entry which is preliminary data.</text>
</comment>
<dbReference type="CDD" id="cd14814">
    <property type="entry name" value="Peptidase_M15"/>
    <property type="match status" value="1"/>
</dbReference>
<dbReference type="Pfam" id="PF02557">
    <property type="entry name" value="VanY"/>
    <property type="match status" value="1"/>
</dbReference>
<evidence type="ECO:0000259" key="3">
    <source>
        <dbReference type="Pfam" id="PF02557"/>
    </source>
</evidence>
<dbReference type="InterPro" id="IPR052179">
    <property type="entry name" value="DD-CPase-like"/>
</dbReference>
<gene>
    <name evidence="4" type="ORF">BKA03_002328</name>
</gene>
<keyword evidence="2" id="KW-1133">Transmembrane helix</keyword>
<dbReference type="GO" id="GO:0008233">
    <property type="term" value="F:peptidase activity"/>
    <property type="evidence" value="ECO:0007669"/>
    <property type="project" value="InterPro"/>
</dbReference>
<proteinExistence type="predicted"/>
<dbReference type="SUPFAM" id="SSF55166">
    <property type="entry name" value="Hedgehog/DD-peptidase"/>
    <property type="match status" value="1"/>
</dbReference>
<dbReference type="EMBL" id="JACBZO010000001">
    <property type="protein sequence ID" value="NYI42209.1"/>
    <property type="molecule type" value="Genomic_DNA"/>
</dbReference>
<evidence type="ECO:0000256" key="1">
    <source>
        <dbReference type="SAM" id="MobiDB-lite"/>
    </source>
</evidence>
<evidence type="ECO:0000313" key="5">
    <source>
        <dbReference type="Proteomes" id="UP000547973"/>
    </source>
</evidence>
<dbReference type="Proteomes" id="UP000547973">
    <property type="component" value="Unassembled WGS sequence"/>
</dbReference>